<comment type="caution">
    <text evidence="1">The sequence shown here is derived from an EMBL/GenBank/DDBJ whole genome shotgun (WGS) entry which is preliminary data.</text>
</comment>
<dbReference type="Proteomes" id="UP000286594">
    <property type="component" value="Unassembled WGS sequence"/>
</dbReference>
<proteinExistence type="predicted"/>
<reference evidence="1 2" key="1">
    <citation type="submission" date="2019-01" db="EMBL/GenBank/DDBJ databases">
        <title>Sinorhodobacter populi sp. nov. isolated from the symptomatic bark tissue of Populus euramericana canker.</title>
        <authorList>
            <person name="Xu G."/>
        </authorList>
    </citation>
    <scope>NUCLEOTIDE SEQUENCE [LARGE SCALE GENOMIC DNA]</scope>
    <source>
        <strain evidence="1 2">CCTCC AB2012026</strain>
    </source>
</reference>
<dbReference type="EMBL" id="SAVB01000006">
    <property type="protein sequence ID" value="RWR50609.1"/>
    <property type="molecule type" value="Genomic_DNA"/>
</dbReference>
<sequence length="319" mass="35043">MPQTILNTRTAQVISPILSNHARGYRNPSFVSHVLFPRVSIPNRSMSVLKFGKEAFRKLNTRRAPGTNVKRVQYGFDAGTVSLVQDALEGVVPIEHQQEAEKVPGIDLGSNAVNMVLDVVDLGLEYEAAQIARTAANYDANHKLALAGADRWTSATSDPGEDIGDASEMIRRFTGRRPNTLMLGPTAAKALKNHPKIKEQFKYVSKDSITLEMLAAYFQLERVVTGDAVYLPETADDSVAATDVWGDDAILAWVPTTGGNYMVPSYGYTYELMGYPQVEQPYYDRPSKSWIYPTTTERKPYLVGADAGFLFQNAGAAAV</sequence>
<name>A0A443LN82_9RHOB</name>
<dbReference type="RefSeq" id="WP_128148167.1">
    <property type="nucleotide sequence ID" value="NZ_SAVB01000006.1"/>
</dbReference>
<dbReference type="AlphaFoldDB" id="A0A443LN82"/>
<organism evidence="1 2">
    <name type="scientific">Paenirhodobacter ferrireducens</name>
    <dbReference type="NCBI Taxonomy" id="1215032"/>
    <lineage>
        <taxon>Bacteria</taxon>
        <taxon>Pseudomonadati</taxon>
        <taxon>Pseudomonadota</taxon>
        <taxon>Alphaproteobacteria</taxon>
        <taxon>Rhodobacterales</taxon>
        <taxon>Rhodobacter group</taxon>
        <taxon>Paenirhodobacter</taxon>
    </lineage>
</organism>
<dbReference type="InterPro" id="IPR005564">
    <property type="entry name" value="Major_capsid_GpE"/>
</dbReference>
<keyword evidence="2" id="KW-1185">Reference proteome</keyword>
<dbReference type="OrthoDB" id="5449178at2"/>
<evidence type="ECO:0000313" key="1">
    <source>
        <dbReference type="EMBL" id="RWR50609.1"/>
    </source>
</evidence>
<evidence type="ECO:0000313" key="2">
    <source>
        <dbReference type="Proteomes" id="UP000286594"/>
    </source>
</evidence>
<accession>A0A443LN82</accession>
<dbReference type="Gene3D" id="3.90.1690.10">
    <property type="entry name" value="phage-related protein like domain"/>
    <property type="match status" value="1"/>
</dbReference>
<dbReference type="Pfam" id="PF03864">
    <property type="entry name" value="Phage_cap_E"/>
    <property type="match status" value="1"/>
</dbReference>
<evidence type="ECO:0008006" key="3">
    <source>
        <dbReference type="Google" id="ProtNLM"/>
    </source>
</evidence>
<dbReference type="InterPro" id="IPR053738">
    <property type="entry name" value="Lambda_capsid_assembly"/>
</dbReference>
<protein>
    <recommendedName>
        <fullName evidence="3">Major capsid protein</fullName>
    </recommendedName>
</protein>
<gene>
    <name evidence="1" type="ORF">EOW65_06545</name>
</gene>